<reference evidence="2" key="1">
    <citation type="journal article" date="2019" name="Int. J. Syst. Evol. Microbiol.">
        <title>The Global Catalogue of Microorganisms (GCM) 10K type strain sequencing project: providing services to taxonomists for standard genome sequencing and annotation.</title>
        <authorList>
            <consortium name="The Broad Institute Genomics Platform"/>
            <consortium name="The Broad Institute Genome Sequencing Center for Infectious Disease"/>
            <person name="Wu L."/>
            <person name="Ma J."/>
        </authorList>
    </citation>
    <scope>NUCLEOTIDE SEQUENCE [LARGE SCALE GENOMIC DNA]</scope>
    <source>
        <strain evidence="2">CGMCC 1.8859</strain>
    </source>
</reference>
<evidence type="ECO:0000313" key="2">
    <source>
        <dbReference type="Proteomes" id="UP000637267"/>
    </source>
</evidence>
<comment type="caution">
    <text evidence="1">The sequence shown here is derived from an EMBL/GenBank/DDBJ whole genome shotgun (WGS) entry which is preliminary data.</text>
</comment>
<dbReference type="EMBL" id="BMLX01000001">
    <property type="protein sequence ID" value="GGP19295.1"/>
    <property type="molecule type" value="Genomic_DNA"/>
</dbReference>
<proteinExistence type="predicted"/>
<keyword evidence="2" id="KW-1185">Reference proteome</keyword>
<gene>
    <name evidence="1" type="ORF">GCM10010970_09900</name>
</gene>
<dbReference type="Proteomes" id="UP000637267">
    <property type="component" value="Unassembled WGS sequence"/>
</dbReference>
<evidence type="ECO:0000313" key="1">
    <source>
        <dbReference type="EMBL" id="GGP19295.1"/>
    </source>
</evidence>
<organism evidence="1 2">
    <name type="scientific">Silvimonas iriomotensis</name>
    <dbReference type="NCBI Taxonomy" id="449662"/>
    <lineage>
        <taxon>Bacteria</taxon>
        <taxon>Pseudomonadati</taxon>
        <taxon>Pseudomonadota</taxon>
        <taxon>Betaproteobacteria</taxon>
        <taxon>Neisseriales</taxon>
        <taxon>Chitinibacteraceae</taxon>
        <taxon>Silvimonas</taxon>
    </lineage>
</organism>
<accession>A0ABQ2P6B6</accession>
<name>A0ABQ2P6B6_9NEIS</name>
<sequence>MAELLDLTGKYQRVPCYMRLQKIFCGPQWAKCNSRTDARVQPCCSAAAQAHPPQMRDKTIR</sequence>
<protein>
    <submittedName>
        <fullName evidence="1">Uncharacterized protein</fullName>
    </submittedName>
</protein>